<evidence type="ECO:0000313" key="1">
    <source>
        <dbReference type="EMBL" id="QKW49609.1"/>
    </source>
</evidence>
<keyword evidence="1" id="KW-0808">Transferase</keyword>
<dbReference type="Pfam" id="PF13469">
    <property type="entry name" value="Sulfotransfer_3"/>
    <property type="match status" value="1"/>
</dbReference>
<dbReference type="AlphaFoldDB" id="A0A7H8N5I1"/>
<protein>
    <submittedName>
        <fullName evidence="1">Sulfotransferase</fullName>
    </submittedName>
</protein>
<dbReference type="Proteomes" id="UP000509303">
    <property type="component" value="Chromosome"/>
</dbReference>
<evidence type="ECO:0000313" key="2">
    <source>
        <dbReference type="Proteomes" id="UP000509303"/>
    </source>
</evidence>
<dbReference type="Gene3D" id="3.40.50.300">
    <property type="entry name" value="P-loop containing nucleotide triphosphate hydrolases"/>
    <property type="match status" value="1"/>
</dbReference>
<reference evidence="1 2" key="1">
    <citation type="submission" date="2020-06" db="EMBL/GenBank/DDBJ databases">
        <title>Genome mining for natural products.</title>
        <authorList>
            <person name="Zhang B."/>
            <person name="Shi J."/>
            <person name="Ge H."/>
        </authorList>
    </citation>
    <scope>NUCLEOTIDE SEQUENCE [LARGE SCALE GENOMIC DNA]</scope>
    <source>
        <strain evidence="1 2">NA00687</strain>
    </source>
</reference>
<sequence length="380" mass="42047">MTAKEQPVTRQPIERPADAVFVTGTGRCGSTLVSHLLRDHPRVLSLSELFNHLTDMYRLTASVFPEGRCGAGQFWEILSARHPVNRMLSRHGVAPKEVLYPVSETSRYTGATGVPAVLLTTLPHLSDDPEALYDEMATAVAGFPEATAGEHYARLFGWLCGRFDKDVWVERSGGSLILASQYLRHFPEARFVHIVRDGRDVAVSMTRHHGFRMAAIVMGLGLAVGRDVYSLGPGELDALSPEQVPDDLRSFLPDRFDAEAFRAYAIPPSLFGAYWSDEMERGLAALSEVPRDRVLHLWYEDILDRPAESLGLLAEFLGPRYADDDWLRRCEARVAAPASAWTDLPPDERDRLDQACRKGFDVLSAHGVARGARRPVGGAA</sequence>
<keyword evidence="2" id="KW-1185">Reference proteome</keyword>
<dbReference type="EMBL" id="CP054929">
    <property type="protein sequence ID" value="QKW49609.1"/>
    <property type="molecule type" value="Genomic_DNA"/>
</dbReference>
<dbReference type="SUPFAM" id="SSF52540">
    <property type="entry name" value="P-loop containing nucleoside triphosphate hydrolases"/>
    <property type="match status" value="1"/>
</dbReference>
<accession>A0A7H8N5I1</accession>
<dbReference type="InterPro" id="IPR027417">
    <property type="entry name" value="P-loop_NTPase"/>
</dbReference>
<dbReference type="GO" id="GO:0016740">
    <property type="term" value="F:transferase activity"/>
    <property type="evidence" value="ECO:0007669"/>
    <property type="project" value="UniProtKB-KW"/>
</dbReference>
<gene>
    <name evidence="1" type="ORF">HUT08_08635</name>
</gene>
<name>A0A7H8N5I1_9ACTN</name>
<proteinExistence type="predicted"/>
<dbReference type="RefSeq" id="WP_176161343.1">
    <property type="nucleotide sequence ID" value="NZ_CP054929.1"/>
</dbReference>
<organism evidence="1 2">
    <name type="scientific">Streptomyces buecherae</name>
    <dbReference type="NCBI Taxonomy" id="2763006"/>
    <lineage>
        <taxon>Bacteria</taxon>
        <taxon>Bacillati</taxon>
        <taxon>Actinomycetota</taxon>
        <taxon>Actinomycetes</taxon>
        <taxon>Kitasatosporales</taxon>
        <taxon>Streptomycetaceae</taxon>
        <taxon>Streptomyces</taxon>
    </lineage>
</organism>